<dbReference type="InterPro" id="IPR013034">
    <property type="entry name" value="DNA_topo_DNA_db_N_dom1"/>
</dbReference>
<evidence type="ECO:0000259" key="1">
    <source>
        <dbReference type="Pfam" id="PF02919"/>
    </source>
</evidence>
<reference evidence="2 3" key="1">
    <citation type="journal article" date="2019" name="Environ. Microbiol.">
        <title>At the nexus of three kingdoms: the genome of the mycorrhizal fungus Gigaspora margarita provides insights into plant, endobacterial and fungal interactions.</title>
        <authorList>
            <person name="Venice F."/>
            <person name="Ghignone S."/>
            <person name="Salvioli di Fossalunga A."/>
            <person name="Amselem J."/>
            <person name="Novero M."/>
            <person name="Xianan X."/>
            <person name="Sedzielewska Toro K."/>
            <person name="Morin E."/>
            <person name="Lipzen A."/>
            <person name="Grigoriev I.V."/>
            <person name="Henrissat B."/>
            <person name="Martin F.M."/>
            <person name="Bonfante P."/>
        </authorList>
    </citation>
    <scope>NUCLEOTIDE SEQUENCE [LARGE SCALE GENOMIC DNA]</scope>
    <source>
        <strain evidence="2 3">BEG34</strain>
    </source>
</reference>
<dbReference type="PANTHER" id="PTHR10290">
    <property type="entry name" value="DNA TOPOISOMERASE I"/>
    <property type="match status" value="1"/>
</dbReference>
<dbReference type="GO" id="GO:0007059">
    <property type="term" value="P:chromosome segregation"/>
    <property type="evidence" value="ECO:0007669"/>
    <property type="project" value="TreeGrafter"/>
</dbReference>
<proteinExistence type="predicted"/>
<dbReference type="AlphaFoldDB" id="A0A8H3WVE5"/>
<dbReference type="GO" id="GO:0005694">
    <property type="term" value="C:chromosome"/>
    <property type="evidence" value="ECO:0007669"/>
    <property type="project" value="InterPro"/>
</dbReference>
<sequence>MTDKWETLSHNGIYFWPSYKRLPANVNLLYNNIPVRNMSLEAEEFACYFANLSDNNSSNRTVREHFFDDWKQFLTDAIPLIEDLDKCDFSVIKDYIKKLVI</sequence>
<dbReference type="GO" id="GO:0003917">
    <property type="term" value="F:DNA topoisomerase type I (single strand cut, ATP-independent) activity"/>
    <property type="evidence" value="ECO:0007669"/>
    <property type="project" value="InterPro"/>
</dbReference>
<dbReference type="InterPro" id="IPR051062">
    <property type="entry name" value="Topoisomerase_IB"/>
</dbReference>
<dbReference type="InterPro" id="IPR036202">
    <property type="entry name" value="TopoI_DNA-bd_euk_N_sf"/>
</dbReference>
<dbReference type="GO" id="GO:0006260">
    <property type="term" value="P:DNA replication"/>
    <property type="evidence" value="ECO:0007669"/>
    <property type="project" value="TreeGrafter"/>
</dbReference>
<keyword evidence="2" id="KW-0413">Isomerase</keyword>
<dbReference type="GO" id="GO:0005730">
    <property type="term" value="C:nucleolus"/>
    <property type="evidence" value="ECO:0007669"/>
    <property type="project" value="TreeGrafter"/>
</dbReference>
<dbReference type="GO" id="GO:0003677">
    <property type="term" value="F:DNA binding"/>
    <property type="evidence" value="ECO:0007669"/>
    <property type="project" value="InterPro"/>
</dbReference>
<accession>A0A8H3WVE5</accession>
<protein>
    <submittedName>
        <fullName evidence="2">DNA topoisomerase I, mitochondrial-like isoform X1</fullName>
    </submittedName>
</protein>
<dbReference type="SUPFAM" id="SSF56741">
    <property type="entry name" value="Eukaryotic DNA topoisomerase I, N-terminal DNA-binding fragment"/>
    <property type="match status" value="1"/>
</dbReference>
<comment type="caution">
    <text evidence="2">The sequence shown here is derived from an EMBL/GenBank/DDBJ whole genome shotgun (WGS) entry which is preliminary data.</text>
</comment>
<dbReference type="PANTHER" id="PTHR10290:SF3">
    <property type="entry name" value="DNA TOPOISOMERASE 1"/>
    <property type="match status" value="1"/>
</dbReference>
<gene>
    <name evidence="2" type="ORF">F8M41_016267</name>
</gene>
<evidence type="ECO:0000313" key="2">
    <source>
        <dbReference type="EMBL" id="KAF0341281.1"/>
    </source>
</evidence>
<dbReference type="Proteomes" id="UP000439903">
    <property type="component" value="Unassembled WGS sequence"/>
</dbReference>
<keyword evidence="3" id="KW-1185">Reference proteome</keyword>
<dbReference type="Gene3D" id="1.10.10.41">
    <property type="entry name" value="Yeast DNA topoisomerase - domain 1"/>
    <property type="match status" value="1"/>
</dbReference>
<name>A0A8H3WVE5_GIGMA</name>
<dbReference type="EMBL" id="WTPW01003498">
    <property type="protein sequence ID" value="KAF0341281.1"/>
    <property type="molecule type" value="Genomic_DNA"/>
</dbReference>
<dbReference type="InterPro" id="IPR008336">
    <property type="entry name" value="TopoI_DNA-bd_euk"/>
</dbReference>
<dbReference type="Pfam" id="PF02919">
    <property type="entry name" value="Topoisom_I_N"/>
    <property type="match status" value="1"/>
</dbReference>
<evidence type="ECO:0000313" key="3">
    <source>
        <dbReference type="Proteomes" id="UP000439903"/>
    </source>
</evidence>
<feature type="domain" description="DNA topoisomerase I DNA binding eukaryotic-type" evidence="1">
    <location>
        <begin position="4"/>
        <end position="98"/>
    </location>
</feature>
<organism evidence="2 3">
    <name type="scientific">Gigaspora margarita</name>
    <dbReference type="NCBI Taxonomy" id="4874"/>
    <lineage>
        <taxon>Eukaryota</taxon>
        <taxon>Fungi</taxon>
        <taxon>Fungi incertae sedis</taxon>
        <taxon>Mucoromycota</taxon>
        <taxon>Glomeromycotina</taxon>
        <taxon>Glomeromycetes</taxon>
        <taxon>Diversisporales</taxon>
        <taxon>Gigasporaceae</taxon>
        <taxon>Gigaspora</taxon>
    </lineage>
</organism>
<dbReference type="GO" id="GO:0006265">
    <property type="term" value="P:DNA topological change"/>
    <property type="evidence" value="ECO:0007669"/>
    <property type="project" value="InterPro"/>
</dbReference>